<accession>A0AA51RSI8</accession>
<dbReference type="GO" id="GO:0008270">
    <property type="term" value="F:zinc ion binding"/>
    <property type="evidence" value="ECO:0007669"/>
    <property type="project" value="UniProtKB-KW"/>
</dbReference>
<evidence type="ECO:0000313" key="6">
    <source>
        <dbReference type="Proteomes" id="UP001239782"/>
    </source>
</evidence>
<feature type="domain" description="RanBP2-type" evidence="4">
    <location>
        <begin position="77"/>
        <end position="96"/>
    </location>
</feature>
<dbReference type="InterPro" id="IPR001876">
    <property type="entry name" value="Znf_RanBP2"/>
</dbReference>
<dbReference type="Pfam" id="PF09413">
    <property type="entry name" value="DUF2007"/>
    <property type="match status" value="1"/>
</dbReference>
<sequence>MNKELCRCFNAIEANILKGLLHHQGINVQLMGETLQGAVGELPPDAAQVTVLVDSDDYQQALACYQQFQKQSSSPPWFCSKCQEHNEGSFDFCWRCGEPSADQ</sequence>
<keyword evidence="2" id="KW-0863">Zinc-finger</keyword>
<evidence type="ECO:0000256" key="3">
    <source>
        <dbReference type="ARBA" id="ARBA00022833"/>
    </source>
</evidence>
<reference evidence="5 6" key="1">
    <citation type="submission" date="2023-08" db="EMBL/GenBank/DDBJ databases">
        <title>Pleionea litopenaei sp. nov., isolated from stomach of juvenile Litopenaeus vannamei.</title>
        <authorList>
            <person name="Rho A.M."/>
            <person name="Hwang C.Y."/>
        </authorList>
    </citation>
    <scope>NUCLEOTIDE SEQUENCE [LARGE SCALE GENOMIC DNA]</scope>
    <source>
        <strain evidence="5 6">HL-JVS1</strain>
    </source>
</reference>
<name>A0AA51RSI8_9GAMM</name>
<keyword evidence="6" id="KW-1185">Reference proteome</keyword>
<dbReference type="RefSeq" id="WP_309201998.1">
    <property type="nucleotide sequence ID" value="NZ_CP133548.1"/>
</dbReference>
<evidence type="ECO:0000256" key="2">
    <source>
        <dbReference type="ARBA" id="ARBA00022771"/>
    </source>
</evidence>
<organism evidence="5 6">
    <name type="scientific">Pleionea litopenaei</name>
    <dbReference type="NCBI Taxonomy" id="3070815"/>
    <lineage>
        <taxon>Bacteria</taxon>
        <taxon>Pseudomonadati</taxon>
        <taxon>Pseudomonadota</taxon>
        <taxon>Gammaproteobacteria</taxon>
        <taxon>Oceanospirillales</taxon>
        <taxon>Pleioneaceae</taxon>
        <taxon>Pleionea</taxon>
    </lineage>
</organism>
<dbReference type="SUPFAM" id="SSF54913">
    <property type="entry name" value="GlnB-like"/>
    <property type="match status" value="1"/>
</dbReference>
<evidence type="ECO:0000256" key="1">
    <source>
        <dbReference type="ARBA" id="ARBA00022723"/>
    </source>
</evidence>
<evidence type="ECO:0000313" key="5">
    <source>
        <dbReference type="EMBL" id="WMS86862.1"/>
    </source>
</evidence>
<dbReference type="Proteomes" id="UP001239782">
    <property type="component" value="Chromosome"/>
</dbReference>
<evidence type="ECO:0000259" key="4">
    <source>
        <dbReference type="PROSITE" id="PS01358"/>
    </source>
</evidence>
<dbReference type="InterPro" id="IPR011322">
    <property type="entry name" value="N-reg_PII-like_a/b"/>
</dbReference>
<protein>
    <submittedName>
        <fullName evidence="5">DUF2007 domain-containing protein</fullName>
    </submittedName>
</protein>
<gene>
    <name evidence="5" type="ORF">Q9312_16730</name>
</gene>
<dbReference type="InterPro" id="IPR018551">
    <property type="entry name" value="DUF2007"/>
</dbReference>
<keyword evidence="1" id="KW-0479">Metal-binding</keyword>
<dbReference type="EMBL" id="CP133548">
    <property type="protein sequence ID" value="WMS86862.1"/>
    <property type="molecule type" value="Genomic_DNA"/>
</dbReference>
<dbReference type="AlphaFoldDB" id="A0AA51RSI8"/>
<proteinExistence type="predicted"/>
<keyword evidence="3" id="KW-0862">Zinc</keyword>
<dbReference type="KEGG" id="plei:Q9312_16730"/>
<dbReference type="PROSITE" id="PS01358">
    <property type="entry name" value="ZF_RANBP2_1"/>
    <property type="match status" value="1"/>
</dbReference>
<dbReference type="Gene3D" id="3.30.70.790">
    <property type="entry name" value="UreE, C-terminal domain"/>
    <property type="match status" value="1"/>
</dbReference>